<dbReference type="EMBL" id="VOBR01000006">
    <property type="protein sequence ID" value="TWP52165.1"/>
    <property type="molecule type" value="Genomic_DNA"/>
</dbReference>
<dbReference type="Gene3D" id="3.40.50.1820">
    <property type="entry name" value="alpha/beta hydrolase"/>
    <property type="match status" value="1"/>
</dbReference>
<dbReference type="Pfam" id="PF12697">
    <property type="entry name" value="Abhydrolase_6"/>
    <property type="match status" value="1"/>
</dbReference>
<keyword evidence="1" id="KW-0575">Peroxidase</keyword>
<gene>
    <name evidence="3" type="ORF">FKR81_11345</name>
</gene>
<dbReference type="RefSeq" id="WP_146350961.1">
    <property type="nucleotide sequence ID" value="NZ_VOBR01000006.1"/>
</dbReference>
<proteinExistence type="predicted"/>
<dbReference type="InterPro" id="IPR000073">
    <property type="entry name" value="AB_hydrolase_1"/>
</dbReference>
<evidence type="ECO:0000313" key="4">
    <source>
        <dbReference type="Proteomes" id="UP000316639"/>
    </source>
</evidence>
<comment type="caution">
    <text evidence="3">The sequence shown here is derived from an EMBL/GenBank/DDBJ whole genome shotgun (WGS) entry which is preliminary data.</text>
</comment>
<dbReference type="OrthoDB" id="3210844at2"/>
<keyword evidence="1" id="KW-0560">Oxidoreductase</keyword>
<dbReference type="PRINTS" id="PR00111">
    <property type="entry name" value="ABHYDROLASE"/>
</dbReference>
<keyword evidence="3" id="KW-0378">Hydrolase</keyword>
<name>A0A563EWT6_9PSEU</name>
<dbReference type="InterPro" id="IPR000639">
    <property type="entry name" value="Epox_hydrolase-like"/>
</dbReference>
<reference evidence="3 4" key="1">
    <citation type="submission" date="2019-07" db="EMBL/GenBank/DDBJ databases">
        <title>Lentzea xizangensis sp. nov., isolated from Qinghai-Tibetan Plateau Soils.</title>
        <authorList>
            <person name="Huang J."/>
        </authorList>
    </citation>
    <scope>NUCLEOTIDE SEQUENCE [LARGE SCALE GENOMIC DNA]</scope>
    <source>
        <strain evidence="3 4">FXJ1.1311</strain>
    </source>
</reference>
<feature type="domain" description="AB hydrolase-1" evidence="2">
    <location>
        <begin position="25"/>
        <end position="259"/>
    </location>
</feature>
<dbReference type="GO" id="GO:0004601">
    <property type="term" value="F:peroxidase activity"/>
    <property type="evidence" value="ECO:0007669"/>
    <property type="project" value="UniProtKB-KW"/>
</dbReference>
<dbReference type="Proteomes" id="UP000316639">
    <property type="component" value="Unassembled WGS sequence"/>
</dbReference>
<dbReference type="SUPFAM" id="SSF53474">
    <property type="entry name" value="alpha/beta-Hydrolases"/>
    <property type="match status" value="1"/>
</dbReference>
<evidence type="ECO:0000256" key="1">
    <source>
        <dbReference type="ARBA" id="ARBA00022559"/>
    </source>
</evidence>
<protein>
    <submittedName>
        <fullName evidence="3">Alpha/beta hydrolase</fullName>
    </submittedName>
</protein>
<dbReference type="GO" id="GO:0016787">
    <property type="term" value="F:hydrolase activity"/>
    <property type="evidence" value="ECO:0007669"/>
    <property type="project" value="UniProtKB-KW"/>
</dbReference>
<dbReference type="AlphaFoldDB" id="A0A563EWT6"/>
<accession>A0A563EWT6</accession>
<keyword evidence="4" id="KW-1185">Reference proteome</keyword>
<dbReference type="PANTHER" id="PTHR43433:SF5">
    <property type="entry name" value="AB HYDROLASE-1 DOMAIN-CONTAINING PROTEIN"/>
    <property type="match status" value="1"/>
</dbReference>
<evidence type="ECO:0000259" key="2">
    <source>
        <dbReference type="Pfam" id="PF12697"/>
    </source>
</evidence>
<dbReference type="PANTHER" id="PTHR43433">
    <property type="entry name" value="HYDROLASE, ALPHA/BETA FOLD FAMILY PROTEIN"/>
    <property type="match status" value="1"/>
</dbReference>
<dbReference type="PRINTS" id="PR00412">
    <property type="entry name" value="EPOXHYDRLASE"/>
</dbReference>
<dbReference type="InterPro" id="IPR050471">
    <property type="entry name" value="AB_hydrolase"/>
</dbReference>
<sequence length="269" mass="29238">MPIVELNGIRLSYQVEGDDGELVLLIMGTGSPGRVWRMHQVPALRKAGYRVATVDNRGIPPTDECADGFTIDDVVADAAALIEHLGGPAHVVGTSLGSRITQELAHTRPDLVRSAVMLAAHARRDPLQQAWNLGERALHDHGIVLPDKYYAAVTALRNLSPRTLEDPVATRDWLDLFEMGGSKIGSGVRAQLNLGDVPSDLANYRKITAPCLVVGYADDQVLPTYLQREVANAIPGARYAEITDCGHFGYLERPDEVNRVILDFLASVS</sequence>
<evidence type="ECO:0000313" key="3">
    <source>
        <dbReference type="EMBL" id="TWP52165.1"/>
    </source>
</evidence>
<dbReference type="InterPro" id="IPR029058">
    <property type="entry name" value="AB_hydrolase_fold"/>
</dbReference>
<organism evidence="3 4">
    <name type="scientific">Lentzea tibetensis</name>
    <dbReference type="NCBI Taxonomy" id="2591470"/>
    <lineage>
        <taxon>Bacteria</taxon>
        <taxon>Bacillati</taxon>
        <taxon>Actinomycetota</taxon>
        <taxon>Actinomycetes</taxon>
        <taxon>Pseudonocardiales</taxon>
        <taxon>Pseudonocardiaceae</taxon>
        <taxon>Lentzea</taxon>
    </lineage>
</organism>